<dbReference type="Proteomes" id="UP000228886">
    <property type="component" value="Unassembled WGS sequence"/>
</dbReference>
<dbReference type="HAMAP" id="MF_00076">
    <property type="entry name" value="HisB"/>
    <property type="match status" value="1"/>
</dbReference>
<evidence type="ECO:0000256" key="1">
    <source>
        <dbReference type="ARBA" id="ARBA00005047"/>
    </source>
</evidence>
<dbReference type="InterPro" id="IPR020565">
    <property type="entry name" value="ImidazoleglycerP_deHydtase_CS"/>
</dbReference>
<dbReference type="PROSITE" id="PS00955">
    <property type="entry name" value="IGP_DEHYDRATASE_2"/>
    <property type="match status" value="1"/>
</dbReference>
<dbReference type="NCBIfam" id="NF002114">
    <property type="entry name" value="PRK00951.2-4"/>
    <property type="match status" value="1"/>
</dbReference>
<evidence type="ECO:0000256" key="4">
    <source>
        <dbReference type="ARBA" id="ARBA00023102"/>
    </source>
</evidence>
<dbReference type="PANTHER" id="PTHR23133:SF2">
    <property type="entry name" value="IMIDAZOLEGLYCEROL-PHOSPHATE DEHYDRATASE"/>
    <property type="match status" value="1"/>
</dbReference>
<organism evidence="8 9">
    <name type="scientific">bacterium (Candidatus Ratteibacteria) CG01_land_8_20_14_3_00_40_19</name>
    <dbReference type="NCBI Taxonomy" id="2014290"/>
    <lineage>
        <taxon>Bacteria</taxon>
        <taxon>Candidatus Ratteibacteria</taxon>
    </lineage>
</organism>
<dbReference type="UniPathway" id="UPA00031">
    <property type="reaction ID" value="UER00011"/>
</dbReference>
<dbReference type="PANTHER" id="PTHR23133">
    <property type="entry name" value="IMIDAZOLEGLYCEROL-PHOSPHATE DEHYDRATASE HIS7"/>
    <property type="match status" value="1"/>
</dbReference>
<dbReference type="FunFam" id="3.30.230.40:FF:000003">
    <property type="entry name" value="Imidazoleglycerol-phosphate dehydratase HisB"/>
    <property type="match status" value="1"/>
</dbReference>
<dbReference type="InterPro" id="IPR038494">
    <property type="entry name" value="IGPD_sf"/>
</dbReference>
<dbReference type="CDD" id="cd07914">
    <property type="entry name" value="IGPD"/>
    <property type="match status" value="1"/>
</dbReference>
<name>A0A2M7E7W8_9BACT</name>
<dbReference type="EMBL" id="PETL01000269">
    <property type="protein sequence ID" value="PIV63781.1"/>
    <property type="molecule type" value="Genomic_DNA"/>
</dbReference>
<evidence type="ECO:0000256" key="5">
    <source>
        <dbReference type="ARBA" id="ARBA00023239"/>
    </source>
</evidence>
<keyword evidence="5 6" id="KW-0456">Lyase</keyword>
<dbReference type="InterPro" id="IPR020568">
    <property type="entry name" value="Ribosomal_Su5_D2-typ_SF"/>
</dbReference>
<gene>
    <name evidence="6" type="primary">hisB</name>
    <name evidence="8" type="ORF">COS11_05635</name>
</gene>
<comment type="pathway">
    <text evidence="1 6 7">Amino-acid biosynthesis; L-histidine biosynthesis; L-histidine from 5-phospho-alpha-D-ribose 1-diphosphate: step 6/9.</text>
</comment>
<keyword evidence="6" id="KW-0963">Cytoplasm</keyword>
<proteinExistence type="inferred from homology"/>
<dbReference type="Pfam" id="PF00475">
    <property type="entry name" value="IGPD"/>
    <property type="match status" value="1"/>
</dbReference>
<evidence type="ECO:0000256" key="3">
    <source>
        <dbReference type="ARBA" id="ARBA00022605"/>
    </source>
</evidence>
<evidence type="ECO:0000256" key="2">
    <source>
        <dbReference type="ARBA" id="ARBA00016664"/>
    </source>
</evidence>
<dbReference type="GO" id="GO:0000105">
    <property type="term" value="P:L-histidine biosynthetic process"/>
    <property type="evidence" value="ECO:0007669"/>
    <property type="project" value="UniProtKB-UniRule"/>
</dbReference>
<evidence type="ECO:0000256" key="6">
    <source>
        <dbReference type="HAMAP-Rule" id="MF_00076"/>
    </source>
</evidence>
<comment type="similarity">
    <text evidence="6 7">Belongs to the imidazoleglycerol-phosphate dehydratase family.</text>
</comment>
<comment type="catalytic activity">
    <reaction evidence="6 7">
        <text>D-erythro-1-(imidazol-4-yl)glycerol 3-phosphate = 3-(imidazol-4-yl)-2-oxopropyl phosphate + H2O</text>
        <dbReference type="Rhea" id="RHEA:11040"/>
        <dbReference type="ChEBI" id="CHEBI:15377"/>
        <dbReference type="ChEBI" id="CHEBI:57766"/>
        <dbReference type="ChEBI" id="CHEBI:58278"/>
        <dbReference type="EC" id="4.2.1.19"/>
    </reaction>
</comment>
<evidence type="ECO:0000313" key="8">
    <source>
        <dbReference type="EMBL" id="PIV63781.1"/>
    </source>
</evidence>
<comment type="subcellular location">
    <subcellularLocation>
        <location evidence="6 7">Cytoplasm</location>
    </subcellularLocation>
</comment>
<dbReference type="FunFam" id="3.30.230.40:FF:000001">
    <property type="entry name" value="Imidazoleglycerol-phosphate dehydratase HisB"/>
    <property type="match status" value="1"/>
</dbReference>
<dbReference type="GO" id="GO:0005737">
    <property type="term" value="C:cytoplasm"/>
    <property type="evidence" value="ECO:0007669"/>
    <property type="project" value="UniProtKB-SubCell"/>
</dbReference>
<dbReference type="InterPro" id="IPR000807">
    <property type="entry name" value="ImidazoleglycerolP_deHydtase"/>
</dbReference>
<keyword evidence="3 6" id="KW-0028">Amino-acid biosynthesis</keyword>
<dbReference type="Gene3D" id="3.30.230.40">
    <property type="entry name" value="Imidazole glycerol phosphate dehydratase, domain 1"/>
    <property type="match status" value="2"/>
</dbReference>
<evidence type="ECO:0000313" key="9">
    <source>
        <dbReference type="Proteomes" id="UP000228886"/>
    </source>
</evidence>
<reference evidence="9" key="1">
    <citation type="submission" date="2017-09" db="EMBL/GenBank/DDBJ databases">
        <title>Depth-based differentiation of microbial function through sediment-hosted aquifers and enrichment of novel symbionts in the deep terrestrial subsurface.</title>
        <authorList>
            <person name="Probst A.J."/>
            <person name="Ladd B."/>
            <person name="Jarett J.K."/>
            <person name="Geller-Mcgrath D.E."/>
            <person name="Sieber C.M.K."/>
            <person name="Emerson J.B."/>
            <person name="Anantharaman K."/>
            <person name="Thomas B.C."/>
            <person name="Malmstrom R."/>
            <person name="Stieglmeier M."/>
            <person name="Klingl A."/>
            <person name="Woyke T."/>
            <person name="Ryan C.M."/>
            <person name="Banfield J.F."/>
        </authorList>
    </citation>
    <scope>NUCLEOTIDE SEQUENCE [LARGE SCALE GENOMIC DNA]</scope>
</reference>
<sequence length="196" mass="21759">MKKRKARIERQTSETKISLSWELDGEGLSKIKSPLPFLNHMLVLLAKHGFFNLRIIATGDVEVDPHHLTEDLGICLGEALKKALGDKKGICRYGFTLLPMDEVLVAISLDISGRPFLSLKMPKKRRKGAFDIELLKEFLKGFVNQSGITLHINLISGENLHHIIEAIFKGLGKALDAATKIDPRAKNTIPSTKGKI</sequence>
<dbReference type="GO" id="GO:0004424">
    <property type="term" value="F:imidazoleglycerol-phosphate dehydratase activity"/>
    <property type="evidence" value="ECO:0007669"/>
    <property type="project" value="UniProtKB-UniRule"/>
</dbReference>
<evidence type="ECO:0000256" key="7">
    <source>
        <dbReference type="RuleBase" id="RU000599"/>
    </source>
</evidence>
<dbReference type="SUPFAM" id="SSF54211">
    <property type="entry name" value="Ribosomal protein S5 domain 2-like"/>
    <property type="match status" value="2"/>
</dbReference>
<accession>A0A2M7E7W8</accession>
<dbReference type="NCBIfam" id="NF002111">
    <property type="entry name" value="PRK00951.2-1"/>
    <property type="match status" value="1"/>
</dbReference>
<dbReference type="AlphaFoldDB" id="A0A2M7E7W8"/>
<keyword evidence="4 6" id="KW-0368">Histidine biosynthesis</keyword>
<comment type="caution">
    <text evidence="8">The sequence shown here is derived from an EMBL/GenBank/DDBJ whole genome shotgun (WGS) entry which is preliminary data.</text>
</comment>
<dbReference type="PROSITE" id="PS00954">
    <property type="entry name" value="IGP_DEHYDRATASE_1"/>
    <property type="match status" value="1"/>
</dbReference>
<protein>
    <recommendedName>
        <fullName evidence="2 6">Imidazoleglycerol-phosphate dehydratase</fullName>
        <shortName evidence="6">IGPD</shortName>
        <ecNumber evidence="6 7">4.2.1.19</ecNumber>
    </recommendedName>
</protein>
<dbReference type="EC" id="4.2.1.19" evidence="6 7"/>